<dbReference type="HOGENOM" id="CLU_641506_0_0_1"/>
<dbReference type="OMA" id="NAFLPRM"/>
<name>A4RS86_OSTLU</name>
<dbReference type="AlphaFoldDB" id="A4RS86"/>
<evidence type="ECO:0000256" key="4">
    <source>
        <dbReference type="SAM" id="MobiDB-lite"/>
    </source>
</evidence>
<feature type="compositionally biased region" description="Basic and acidic residues" evidence="4">
    <location>
        <begin position="331"/>
        <end position="355"/>
    </location>
</feature>
<feature type="domain" description="EF-hand" evidence="5">
    <location>
        <begin position="166"/>
        <end position="201"/>
    </location>
</feature>
<feature type="compositionally biased region" description="Basic residues" evidence="4">
    <location>
        <begin position="321"/>
        <end position="330"/>
    </location>
</feature>
<evidence type="ECO:0000256" key="2">
    <source>
        <dbReference type="ARBA" id="ARBA00022737"/>
    </source>
</evidence>
<dbReference type="PROSITE" id="PS00018">
    <property type="entry name" value="EF_HAND_1"/>
    <property type="match status" value="2"/>
</dbReference>
<dbReference type="InterPro" id="IPR018247">
    <property type="entry name" value="EF_Hand_1_Ca_BS"/>
</dbReference>
<keyword evidence="2" id="KW-0677">Repeat</keyword>
<sequence length="455" mass="50587">MGACASMLSGAPAEGGEVSRLADTLVRLGAERRTVNDALRLFWRADKDGSGTLGLKEFAETFALRTRNAFLPRMMSLFDVGGDGDIGALEFVMCMAQFHERSASAHIYFAWRLFDQDDSGSMTMEEFETIINNSMSYTGSNKGFSGGSHDQMGDRVVRAGRNGARVRVKGMRQIIKQADLDDNGVITIDEFKVLCANSSHIAAPAFELWSAVGAQSKPCWKLKEELKAKGKLEAVLEMLSPAARKALGVKRKTDVDRKDRRHGAARRTMGNNRRKPERKIPGDLAFMDSVKIKNEDDAARGERQSGERRAGAREHRDHRERSHRHHHRHRDDREHRGPRDDRARDNPRGHRDHHSERRKHRPDDGYYGQPPPNAFAPNQGLGGGYGGNDVRYGGNQMSPSHQYEQQRPPMSNGGGGGYGQPRGGQPPRPGARAPFAGDGDQDELLAQLERDLYGR</sequence>
<reference evidence="6 7" key="1">
    <citation type="journal article" date="2007" name="Proc. Natl. Acad. Sci. U.S.A.">
        <title>The tiny eukaryote Ostreococcus provides genomic insights into the paradox of plankton speciation.</title>
        <authorList>
            <person name="Palenik B."/>
            <person name="Grimwood J."/>
            <person name="Aerts A."/>
            <person name="Rouze P."/>
            <person name="Salamov A."/>
            <person name="Putnam N."/>
            <person name="Dupont C."/>
            <person name="Jorgensen R."/>
            <person name="Derelle E."/>
            <person name="Rombauts S."/>
            <person name="Zhou K."/>
            <person name="Otillar R."/>
            <person name="Merchant S.S."/>
            <person name="Podell S."/>
            <person name="Gaasterland T."/>
            <person name="Napoli C."/>
            <person name="Gendler K."/>
            <person name="Manuell A."/>
            <person name="Tai V."/>
            <person name="Vallon O."/>
            <person name="Piganeau G."/>
            <person name="Jancek S."/>
            <person name="Heijde M."/>
            <person name="Jabbari K."/>
            <person name="Bowler C."/>
            <person name="Lohr M."/>
            <person name="Robbens S."/>
            <person name="Werner G."/>
            <person name="Dubchak I."/>
            <person name="Pazour G.J."/>
            <person name="Ren Q."/>
            <person name="Paulsen I."/>
            <person name="Delwiche C."/>
            <person name="Schmutz J."/>
            <person name="Rokhsar D."/>
            <person name="Van de Peer Y."/>
            <person name="Moreau H."/>
            <person name="Grigoriev I.V."/>
        </authorList>
    </citation>
    <scope>NUCLEOTIDE SEQUENCE [LARGE SCALE GENOMIC DNA]</scope>
    <source>
        <strain evidence="6 7">CCE9901</strain>
    </source>
</reference>
<feature type="compositionally biased region" description="Gly residues" evidence="4">
    <location>
        <begin position="412"/>
        <end position="422"/>
    </location>
</feature>
<dbReference type="SMART" id="SM00054">
    <property type="entry name" value="EFh"/>
    <property type="match status" value="4"/>
</dbReference>
<dbReference type="PROSITE" id="PS50222">
    <property type="entry name" value="EF_HAND_2"/>
    <property type="match status" value="3"/>
</dbReference>
<dbReference type="Proteomes" id="UP000001568">
    <property type="component" value="Chromosome 1"/>
</dbReference>
<keyword evidence="3" id="KW-0106">Calcium</keyword>
<protein>
    <recommendedName>
        <fullName evidence="5">EF-hand domain-containing protein</fullName>
    </recommendedName>
</protein>
<gene>
    <name evidence="6" type="ORF">OSTLU_23987</name>
</gene>
<dbReference type="InterPro" id="IPR011992">
    <property type="entry name" value="EF-hand-dom_pair"/>
</dbReference>
<dbReference type="PANTHER" id="PTHR45942">
    <property type="entry name" value="PROTEIN PHOSPATASE 3 REGULATORY SUBUNIT B ALPHA ISOFORM TYPE 1"/>
    <property type="match status" value="1"/>
</dbReference>
<dbReference type="Gene3D" id="1.10.238.10">
    <property type="entry name" value="EF-hand"/>
    <property type="match status" value="1"/>
</dbReference>
<evidence type="ECO:0000259" key="5">
    <source>
        <dbReference type="PROSITE" id="PS50222"/>
    </source>
</evidence>
<feature type="compositionally biased region" description="Basic and acidic residues" evidence="4">
    <location>
        <begin position="290"/>
        <end position="320"/>
    </location>
</feature>
<keyword evidence="1" id="KW-0479">Metal-binding</keyword>
<dbReference type="Gramene" id="ABO93992">
    <property type="protein sequence ID" value="ABO93992"/>
    <property type="gene ID" value="OSTLU_23987"/>
</dbReference>
<evidence type="ECO:0000256" key="1">
    <source>
        <dbReference type="ARBA" id="ARBA00022723"/>
    </source>
</evidence>
<dbReference type="STRING" id="436017.A4RS86"/>
<dbReference type="EMBL" id="CP000581">
    <property type="protein sequence ID" value="ABO93992.1"/>
    <property type="molecule type" value="Genomic_DNA"/>
</dbReference>
<feature type="domain" description="EF-hand" evidence="5">
    <location>
        <begin position="66"/>
        <end position="101"/>
    </location>
</feature>
<evidence type="ECO:0000313" key="6">
    <source>
        <dbReference type="EMBL" id="ABO93992.1"/>
    </source>
</evidence>
<dbReference type="GO" id="GO:0005509">
    <property type="term" value="F:calcium ion binding"/>
    <property type="evidence" value="ECO:0007669"/>
    <property type="project" value="InterPro"/>
</dbReference>
<dbReference type="RefSeq" id="XP_001415700.1">
    <property type="nucleotide sequence ID" value="XM_001415663.1"/>
</dbReference>
<organism evidence="6 7">
    <name type="scientific">Ostreococcus lucimarinus (strain CCE9901)</name>
    <dbReference type="NCBI Taxonomy" id="436017"/>
    <lineage>
        <taxon>Eukaryota</taxon>
        <taxon>Viridiplantae</taxon>
        <taxon>Chlorophyta</taxon>
        <taxon>Mamiellophyceae</taxon>
        <taxon>Mamiellales</taxon>
        <taxon>Bathycoccaceae</taxon>
        <taxon>Ostreococcus</taxon>
    </lineage>
</organism>
<feature type="region of interest" description="Disordered" evidence="4">
    <location>
        <begin position="247"/>
        <end position="442"/>
    </location>
</feature>
<dbReference type="Pfam" id="PF13499">
    <property type="entry name" value="EF-hand_7"/>
    <property type="match status" value="1"/>
</dbReference>
<feature type="compositionally biased region" description="Polar residues" evidence="4">
    <location>
        <begin position="395"/>
        <end position="405"/>
    </location>
</feature>
<proteinExistence type="predicted"/>
<dbReference type="InterPro" id="IPR002048">
    <property type="entry name" value="EF_hand_dom"/>
</dbReference>
<dbReference type="OrthoDB" id="26525at2759"/>
<evidence type="ECO:0000313" key="7">
    <source>
        <dbReference type="Proteomes" id="UP000001568"/>
    </source>
</evidence>
<feature type="domain" description="EF-hand" evidence="5">
    <location>
        <begin position="102"/>
        <end position="137"/>
    </location>
</feature>
<dbReference type="SUPFAM" id="SSF47473">
    <property type="entry name" value="EF-hand"/>
    <property type="match status" value="1"/>
</dbReference>
<keyword evidence="7" id="KW-1185">Reference proteome</keyword>
<accession>A4RS86</accession>
<evidence type="ECO:0000256" key="3">
    <source>
        <dbReference type="ARBA" id="ARBA00022837"/>
    </source>
</evidence>
<dbReference type="KEGG" id="olu:OSTLU_23987"/>
<dbReference type="GeneID" id="4999729"/>